<accession>F8IHP4</accession>
<keyword evidence="3" id="KW-0808">Transferase</keyword>
<reference evidence="4" key="2">
    <citation type="submission" date="2011-06" db="EMBL/GenBank/DDBJ databases">
        <title>The complete genome sequence of Alicyclobacillus acidocaldarius sp. Tc-4-1.</title>
        <authorList>
            <person name="Chen Y."/>
            <person name="He Y."/>
            <person name="Dong Z."/>
            <person name="Hu S."/>
        </authorList>
    </citation>
    <scope>NUCLEOTIDE SEQUENCE [LARGE SCALE GENOMIC DNA]</scope>
    <source>
        <strain evidence="4">Tc-4-1</strain>
    </source>
</reference>
<dbReference type="Proteomes" id="UP000000292">
    <property type="component" value="Chromosome"/>
</dbReference>
<dbReference type="CDD" id="cd03794">
    <property type="entry name" value="GT4_WbuB-like"/>
    <property type="match status" value="1"/>
</dbReference>
<sequence>MKRRHALVICHDFPPVGGIAVQRPLKFAKYLGEFGWKVTVLTADHVYSATPDPSLLDEIPEDVQIVRVTDLVSKQLARWSGRIVGDGSTSTPQASSQARRPLWKRLAWSAWKWAQAHALIPDESVVWAMLAGFAARRIVRQRVIDCIYTTSGPQSTQLAGLIASAFSRTPWIADFRDPWTDNLHFHHRGWRASLERRLERMVFARASAIVTVTDGFWRLFAAKYPHRALDIHVIRNGVDEADFPPAPARHKGEEEPFTFFYGGILYPGRSADALFQAVHRLLQNGHITPQRLRIQFAGVLDYPGHHHHTRLIRELGLEAVIEPLGYLPRREALTRMLAADATLLIGDQSEQAKDYVPGKLYEYLYAGRPILAMLREGEAADLIRREQAGIVVPPDHPDAIAQAILHLMAQPATERRTWNPAYSRRAQAQQLARLMDDVLAAVQTESTAWSSMSWDV</sequence>
<dbReference type="HOGENOM" id="CLU_032377_0_0_9"/>
<evidence type="ECO:0000259" key="1">
    <source>
        <dbReference type="Pfam" id="PF00534"/>
    </source>
</evidence>
<dbReference type="OrthoDB" id="9794575at2"/>
<dbReference type="PANTHER" id="PTHR12526">
    <property type="entry name" value="GLYCOSYLTRANSFERASE"/>
    <property type="match status" value="1"/>
</dbReference>
<dbReference type="STRING" id="1048834.TC41_0031"/>
<reference evidence="3 4" key="1">
    <citation type="journal article" date="2011" name="J. Bacteriol.">
        <title>Complete Genome Sequence of Alicyclobacillus acidocaldarius Strain Tc-4-1.</title>
        <authorList>
            <person name="Chen Y."/>
            <person name="He Y."/>
            <person name="Zhang B."/>
            <person name="Yang J."/>
            <person name="Li W."/>
            <person name="Dong Z."/>
            <person name="Hu S."/>
        </authorList>
    </citation>
    <scope>NUCLEOTIDE SEQUENCE [LARGE SCALE GENOMIC DNA]</scope>
    <source>
        <strain evidence="3 4">Tc-4-1</strain>
    </source>
</reference>
<dbReference type="AlphaFoldDB" id="F8IHP4"/>
<feature type="domain" description="Glycosyl transferase family 1" evidence="1">
    <location>
        <begin position="252"/>
        <end position="417"/>
    </location>
</feature>
<dbReference type="Pfam" id="PF00534">
    <property type="entry name" value="Glycos_transf_1"/>
    <property type="match status" value="1"/>
</dbReference>
<dbReference type="EMBL" id="CP002902">
    <property type="protein sequence ID" value="AEJ42011.1"/>
    <property type="molecule type" value="Genomic_DNA"/>
</dbReference>
<dbReference type="RefSeq" id="WP_014462930.1">
    <property type="nucleotide sequence ID" value="NC_017167.1"/>
</dbReference>
<dbReference type="Gene3D" id="3.40.50.2000">
    <property type="entry name" value="Glycogen Phosphorylase B"/>
    <property type="match status" value="2"/>
</dbReference>
<dbReference type="GO" id="GO:0016740">
    <property type="term" value="F:transferase activity"/>
    <property type="evidence" value="ECO:0007669"/>
    <property type="project" value="UniProtKB-KW"/>
</dbReference>
<evidence type="ECO:0000313" key="4">
    <source>
        <dbReference type="Proteomes" id="UP000000292"/>
    </source>
</evidence>
<proteinExistence type="predicted"/>
<dbReference type="InterPro" id="IPR001296">
    <property type="entry name" value="Glyco_trans_1"/>
</dbReference>
<gene>
    <name evidence="3" type="ordered locus">TC41_0031</name>
</gene>
<organism evidence="3 4">
    <name type="scientific">Alicyclobacillus acidocaldarius (strain Tc-4-1)</name>
    <name type="common">Bacillus acidocaldarius</name>
    <dbReference type="NCBI Taxonomy" id="1048834"/>
    <lineage>
        <taxon>Bacteria</taxon>
        <taxon>Bacillati</taxon>
        <taxon>Bacillota</taxon>
        <taxon>Bacilli</taxon>
        <taxon>Bacillales</taxon>
        <taxon>Alicyclobacillaceae</taxon>
        <taxon>Alicyclobacillus</taxon>
    </lineage>
</organism>
<dbReference type="eggNOG" id="COG0438">
    <property type="taxonomic scope" value="Bacteria"/>
</dbReference>
<name>F8IHP4_ALIAT</name>
<dbReference type="PATRIC" id="fig|1048834.4.peg.26"/>
<dbReference type="SUPFAM" id="SSF53756">
    <property type="entry name" value="UDP-Glycosyltransferase/glycogen phosphorylase"/>
    <property type="match status" value="1"/>
</dbReference>
<protein>
    <submittedName>
        <fullName evidence="3">Glycosyltransferase-like protein</fullName>
    </submittedName>
</protein>
<evidence type="ECO:0000259" key="2">
    <source>
        <dbReference type="Pfam" id="PF13579"/>
    </source>
</evidence>
<feature type="domain" description="Glycosyltransferase subfamily 4-like N-terminal" evidence="2">
    <location>
        <begin position="26"/>
        <end position="237"/>
    </location>
</feature>
<dbReference type="KEGG" id="aad:TC41_0031"/>
<evidence type="ECO:0000313" key="3">
    <source>
        <dbReference type="EMBL" id="AEJ42011.1"/>
    </source>
</evidence>
<dbReference type="Pfam" id="PF13579">
    <property type="entry name" value="Glyco_trans_4_4"/>
    <property type="match status" value="1"/>
</dbReference>
<dbReference type="InterPro" id="IPR028098">
    <property type="entry name" value="Glyco_trans_4-like_N"/>
</dbReference>